<reference evidence="3" key="1">
    <citation type="submission" date="2023-04" db="EMBL/GenBank/DDBJ databases">
        <title>Genomic diversity of scab-causing Streptomyces spp. in the province of Quebec, Canada.</title>
        <authorList>
            <person name="Biessy A."/>
            <person name="Cadieux M."/>
            <person name="Ciotola M."/>
            <person name="Filion M."/>
        </authorList>
    </citation>
    <scope>NUCLEOTIDE SEQUENCE</scope>
    <source>
        <strain evidence="3">B21-115</strain>
    </source>
</reference>
<dbReference type="Gene3D" id="3.40.50.12780">
    <property type="entry name" value="N-terminal domain of ligase-like"/>
    <property type="match status" value="1"/>
</dbReference>
<dbReference type="Gene3D" id="3.30.300.30">
    <property type="match status" value="1"/>
</dbReference>
<dbReference type="InterPro" id="IPR000873">
    <property type="entry name" value="AMP-dep_synth/lig_dom"/>
</dbReference>
<dbReference type="Pfam" id="PF00501">
    <property type="entry name" value="AMP-binding"/>
    <property type="match status" value="2"/>
</dbReference>
<dbReference type="InterPro" id="IPR042099">
    <property type="entry name" value="ANL_N_sf"/>
</dbReference>
<evidence type="ECO:0000259" key="2">
    <source>
        <dbReference type="Pfam" id="PF13193"/>
    </source>
</evidence>
<dbReference type="SUPFAM" id="SSF56801">
    <property type="entry name" value="Acetyl-CoA synthetase-like"/>
    <property type="match status" value="1"/>
</dbReference>
<evidence type="ECO:0000313" key="4">
    <source>
        <dbReference type="Proteomes" id="UP001310290"/>
    </source>
</evidence>
<evidence type="ECO:0000259" key="1">
    <source>
        <dbReference type="Pfam" id="PF00501"/>
    </source>
</evidence>
<sequence>MSLWGSIAETAVSSPNQIAYAGVGGEYTYDELLSDVADLSRRIEELTPRDHVVAVRGQRGYGTLTCLLACLATGRVYLPVDERWPPHRVDLVLSEAGVSVQWEVEGDGKPHVAATYATGTAAPRPGLGYIIFTSGSTGVPKGVMVEEDVLAQRIGALTPLLPDGRTARFVLNTSISFDISLVELLLPLLAGGTVICPPPLTLDPSGFVEFLTRYGATHLQVTPSFFKLTEVFGLSLPTDLEVWCGGEVLDPGLGARLVARFRTVRNFYGPTEATIWCTYHTLSPESLTSVGRPFGGTEVMAPGADARNPGELILTGAGLAAGYLRVADEAGRFIDSTEYGRAYRTGDLGWLSPDGSVHVSGRIDHQVKINGYRMELSEVESAVEDHPAVQQCAAFLLSDSDGSAQLAVAYVARESVAVRALRNHLRGTLPSYAIPQHLRQVDALPLTTAGKVDRQLLREAWQEAS</sequence>
<comment type="caution">
    <text evidence="3">The sequence shown here is derived from an EMBL/GenBank/DDBJ whole genome shotgun (WGS) entry which is preliminary data.</text>
</comment>
<keyword evidence="4" id="KW-1185">Reference proteome</keyword>
<dbReference type="Proteomes" id="UP001310290">
    <property type="component" value="Unassembled WGS sequence"/>
</dbReference>
<dbReference type="EMBL" id="JARULZ010000002">
    <property type="protein sequence ID" value="MEH0638468.1"/>
    <property type="molecule type" value="Genomic_DNA"/>
</dbReference>
<gene>
    <name evidence="3" type="ORF">QBA35_35140</name>
</gene>
<feature type="domain" description="AMP-binding enzyme C-terminal" evidence="2">
    <location>
        <begin position="378"/>
        <end position="451"/>
    </location>
</feature>
<accession>A0ABU8AXM9</accession>
<dbReference type="InterPro" id="IPR025110">
    <property type="entry name" value="AMP-bd_C"/>
</dbReference>
<feature type="domain" description="AMP-dependent synthetase/ligase" evidence="1">
    <location>
        <begin position="129"/>
        <end position="324"/>
    </location>
</feature>
<dbReference type="InterPro" id="IPR045851">
    <property type="entry name" value="AMP-bd_C_sf"/>
</dbReference>
<evidence type="ECO:0000313" key="3">
    <source>
        <dbReference type="EMBL" id="MEH0638468.1"/>
    </source>
</evidence>
<dbReference type="RefSeq" id="WP_334661120.1">
    <property type="nucleotide sequence ID" value="NZ_JARULZ010000002.1"/>
</dbReference>
<organism evidence="3 4">
    <name type="scientific">Streptomyces bottropensis</name>
    <dbReference type="NCBI Taxonomy" id="42235"/>
    <lineage>
        <taxon>Bacteria</taxon>
        <taxon>Bacillati</taxon>
        <taxon>Actinomycetota</taxon>
        <taxon>Actinomycetes</taxon>
        <taxon>Kitasatosporales</taxon>
        <taxon>Streptomycetaceae</taxon>
        <taxon>Streptomyces</taxon>
    </lineage>
</organism>
<protein>
    <submittedName>
        <fullName evidence="3">AMP-binding protein</fullName>
    </submittedName>
</protein>
<name>A0ABU8AXM9_9ACTN</name>
<proteinExistence type="predicted"/>
<dbReference type="PANTHER" id="PTHR45527">
    <property type="entry name" value="NONRIBOSOMAL PEPTIDE SYNTHETASE"/>
    <property type="match status" value="1"/>
</dbReference>
<dbReference type="Pfam" id="PF13193">
    <property type="entry name" value="AMP-binding_C"/>
    <property type="match status" value="1"/>
</dbReference>
<feature type="domain" description="AMP-dependent synthetase/ligase" evidence="1">
    <location>
        <begin position="9"/>
        <end position="100"/>
    </location>
</feature>
<dbReference type="PROSITE" id="PS00455">
    <property type="entry name" value="AMP_BINDING"/>
    <property type="match status" value="1"/>
</dbReference>
<dbReference type="InterPro" id="IPR020845">
    <property type="entry name" value="AMP-binding_CS"/>
</dbReference>
<dbReference type="PANTHER" id="PTHR45527:SF1">
    <property type="entry name" value="FATTY ACID SYNTHASE"/>
    <property type="match status" value="1"/>
</dbReference>